<protein>
    <submittedName>
        <fullName evidence="1">Uncharacterized protein</fullName>
    </submittedName>
</protein>
<proteinExistence type="predicted"/>
<reference evidence="1" key="1">
    <citation type="submission" date="2018-05" db="EMBL/GenBank/DDBJ databases">
        <authorList>
            <person name="Lanie J.A."/>
            <person name="Ng W.-L."/>
            <person name="Kazmierczak K.M."/>
            <person name="Andrzejewski T.M."/>
            <person name="Davidsen T.M."/>
            <person name="Wayne K.J."/>
            <person name="Tettelin H."/>
            <person name="Glass J.I."/>
            <person name="Rusch D."/>
            <person name="Podicherti R."/>
            <person name="Tsui H.-C.T."/>
            <person name="Winkler M.E."/>
        </authorList>
    </citation>
    <scope>NUCLEOTIDE SEQUENCE</scope>
</reference>
<accession>A0A383DJX6</accession>
<feature type="non-terminal residue" evidence="1">
    <location>
        <position position="1"/>
    </location>
</feature>
<evidence type="ECO:0000313" key="1">
    <source>
        <dbReference type="EMBL" id="SVE44751.1"/>
    </source>
</evidence>
<sequence length="46" mass="4957">VLVSSSDITIISQKNIVLGNLIVQVNNIYQLCCNLGDIVLTLLEIG</sequence>
<dbReference type="EMBL" id="UINC01217937">
    <property type="protein sequence ID" value="SVE44751.1"/>
    <property type="molecule type" value="Genomic_DNA"/>
</dbReference>
<gene>
    <name evidence="1" type="ORF">METZ01_LOCUS497605</name>
</gene>
<dbReference type="AlphaFoldDB" id="A0A383DJX6"/>
<organism evidence="1">
    <name type="scientific">marine metagenome</name>
    <dbReference type="NCBI Taxonomy" id="408172"/>
    <lineage>
        <taxon>unclassified sequences</taxon>
        <taxon>metagenomes</taxon>
        <taxon>ecological metagenomes</taxon>
    </lineage>
</organism>
<name>A0A383DJX6_9ZZZZ</name>